<feature type="transmembrane region" description="Helical" evidence="1">
    <location>
        <begin position="139"/>
        <end position="158"/>
    </location>
</feature>
<evidence type="ECO:0000256" key="1">
    <source>
        <dbReference type="SAM" id="Phobius"/>
    </source>
</evidence>
<proteinExistence type="predicted"/>
<evidence type="ECO:0000313" key="2">
    <source>
        <dbReference type="EMBL" id="AEQ32316.1"/>
    </source>
</evidence>
<gene>
    <name evidence="2" type="ORF">cyUS14c</name>
</gene>
<protein>
    <submittedName>
        <fullName evidence="2">Membrane protein US14</fullName>
    </submittedName>
</protein>
<feature type="transmembrane region" description="Helical" evidence="1">
    <location>
        <begin position="205"/>
        <end position="225"/>
    </location>
</feature>
<feature type="transmembrane region" description="Helical" evidence="1">
    <location>
        <begin position="21"/>
        <end position="41"/>
    </location>
</feature>
<keyword evidence="1" id="KW-0472">Membrane</keyword>
<name>G8H0W8_9BETA</name>
<keyword evidence="3" id="KW-1185">Reference proteome</keyword>
<feature type="transmembrane region" description="Helical" evidence="1">
    <location>
        <begin position="164"/>
        <end position="184"/>
    </location>
</feature>
<accession>G8H0W8</accession>
<dbReference type="EMBL" id="JN227533">
    <property type="protein sequence ID" value="AEQ32316.1"/>
    <property type="molecule type" value="Genomic_DNA"/>
</dbReference>
<feature type="transmembrane region" description="Helical" evidence="1">
    <location>
        <begin position="107"/>
        <end position="127"/>
    </location>
</feature>
<reference evidence="2 3" key="1">
    <citation type="journal article" date="2011" name="J. Virol.">
        <title>Genomic sequencing and characterization of cynomolgus macaque cytomegalovirus.</title>
        <authorList>
            <person name="Marsh A.K."/>
            <person name="Willer D.O."/>
            <person name="Ambagala A.P."/>
            <person name="Dzamba M."/>
            <person name="Chan J.K."/>
            <person name="Pilon R."/>
            <person name="Fournier J."/>
            <person name="Sandstrom P."/>
            <person name="Brudno M."/>
            <person name="Macdonald K.S."/>
        </authorList>
    </citation>
    <scope>NUCLEOTIDE SEQUENCE [LARGE SCALE GENOMIC DNA]</scope>
    <source>
        <strain evidence="2 3">Ottawa</strain>
    </source>
</reference>
<evidence type="ECO:0000313" key="3">
    <source>
        <dbReference type="Proteomes" id="UP000174965"/>
    </source>
</evidence>
<feature type="transmembrane region" description="Helical" evidence="1">
    <location>
        <begin position="84"/>
        <end position="101"/>
    </location>
</feature>
<keyword evidence="1" id="KW-1133">Transmembrane helix</keyword>
<dbReference type="Proteomes" id="UP000174965">
    <property type="component" value="Segment"/>
</dbReference>
<sequence>MESEYRWHLNMHWLRRFTMIFQVYAWLGMEVAVTVAMYGVYRTARPYLTVDCVKDPAPLLMMCVPAAILIVENTPKRIAHTIDGLFWELYYMTVSCLLVSTCTDDWTVFQSFLLTALMFILQSAAAVFDNMQMYRRKMLAMLFSMTVLFTMSLIYSFGHLAPSHMLFITMYFLFLVLTSIDVYMETVAIRHKHPVDEIRWPSIMLYVNWVLLYEANVMLLTPGLWSARWDGMFSSLIAYFKQYSANTAHVTP</sequence>
<keyword evidence="1" id="KW-0812">Transmembrane</keyword>
<feature type="transmembrane region" description="Helical" evidence="1">
    <location>
        <begin position="56"/>
        <end position="72"/>
    </location>
</feature>
<organism evidence="2 3">
    <name type="scientific">macacine betaherpesvirus 8</name>
    <dbReference type="NCBI Taxonomy" id="2560567"/>
    <lineage>
        <taxon>Viruses</taxon>
        <taxon>Duplodnaviria</taxon>
        <taxon>Heunggongvirae</taxon>
        <taxon>Peploviricota</taxon>
        <taxon>Herviviricetes</taxon>
        <taxon>Herpesvirales</taxon>
        <taxon>Orthoherpesviridae</taxon>
        <taxon>Betaherpesvirinae</taxon>
        <taxon>Cytomegalovirus</taxon>
        <taxon>Cytomegalovirus macacinebeta8</taxon>
    </lineage>
</organism>